<dbReference type="Pfam" id="PF10123">
    <property type="entry name" value="Mu-like_Pro"/>
    <property type="match status" value="1"/>
</dbReference>
<evidence type="ECO:0008006" key="3">
    <source>
        <dbReference type="Google" id="ProtNLM"/>
    </source>
</evidence>
<gene>
    <name evidence="1" type="ORF">ASV53_05080</name>
</gene>
<evidence type="ECO:0000313" key="1">
    <source>
        <dbReference type="EMBL" id="OZS45073.1"/>
    </source>
</evidence>
<protein>
    <recommendedName>
        <fullName evidence="3">Mu-like prophage FluMu I protein</fullName>
    </recommendedName>
</protein>
<evidence type="ECO:0000313" key="2">
    <source>
        <dbReference type="Proteomes" id="UP000215999"/>
    </source>
</evidence>
<proteinExistence type="predicted"/>
<organism evidence="1 2">
    <name type="scientific">Photobacterium sanguinicancri</name>
    <dbReference type="NCBI Taxonomy" id="875932"/>
    <lineage>
        <taxon>Bacteria</taxon>
        <taxon>Pseudomonadati</taxon>
        <taxon>Pseudomonadota</taxon>
        <taxon>Gammaproteobacteria</taxon>
        <taxon>Vibrionales</taxon>
        <taxon>Vibrionaceae</taxon>
        <taxon>Photobacterium</taxon>
    </lineage>
</organism>
<dbReference type="InterPro" id="IPR012106">
    <property type="entry name" value="Phage_Mu_Gp1"/>
</dbReference>
<dbReference type="EMBL" id="NOIF01000018">
    <property type="protein sequence ID" value="OZS45073.1"/>
    <property type="molecule type" value="Genomic_DNA"/>
</dbReference>
<comment type="caution">
    <text evidence="1">The sequence shown here is derived from an EMBL/GenBank/DDBJ whole genome shotgun (WGS) entry which is preliminary data.</text>
</comment>
<name>A0ABX4G1K0_9GAMM</name>
<dbReference type="RefSeq" id="WP_094956330.1">
    <property type="nucleotide sequence ID" value="NZ_NOIF01000018.1"/>
</dbReference>
<dbReference type="PIRSF" id="PIRSF016624">
    <property type="entry name" value="Mu_prophg_I"/>
    <property type="match status" value="1"/>
</dbReference>
<keyword evidence="2" id="KW-1185">Reference proteome</keyword>
<sequence>MKTSKRTHIAQAVLSANLTGNLAVLVADLNQSEDGWHQLLPAGKFKARDGRPHDTADGYWHLNADIAAQMIAATKATAPKVLIDYEHQTLNTAENGQKAIASGWLNSDVDIEWREGQGLYIRPDWTNTAKGHIDAKEYAFLSAVFPYNKHGHPLLLRMAAITNDPGVVGMESLAALYAEKTADFNLRLNAHTADIGTEINLYGQTEDRNVNELLKKLLGKLGITPTEDTLTEEQGQAALTALDALQTKATESKNLKTQVAALTADKGKAVDLTQFVTIDAYNGVVGELAVLKAGTDSTGIDSVIKAAKDKGQIVEAETDYLKQFGEQQGVVALSAMLEKRPAIAALTSQQTATQQTHISKQTKNDDDLTAEELAVLKACDLDKTAFLAAKKENS</sequence>
<dbReference type="Proteomes" id="UP000215999">
    <property type="component" value="Unassembled WGS sequence"/>
</dbReference>
<reference evidence="1 2" key="1">
    <citation type="journal article" date="2016" name="Antonie Van Leeuwenhoek">
        <title>Photobacterium sanguinicancri sp. nov. isolated from marine animals.</title>
        <authorList>
            <person name="Gomez-Gil B."/>
            <person name="Roque A."/>
            <person name="Rotllant G."/>
            <person name="Romalde J.L."/>
            <person name="Doce A."/>
            <person name="Eggermont M."/>
            <person name="Defoirdt T."/>
        </authorList>
    </citation>
    <scope>NUCLEOTIDE SEQUENCE [LARGE SCALE GENOMIC DNA]</scope>
    <source>
        <strain evidence="1 2">CAIM 1827</strain>
    </source>
</reference>
<accession>A0ABX4G1K0</accession>